<accession>A0ABD2B5W5</accession>
<dbReference type="AlphaFoldDB" id="A0ABD2B5W5"/>
<gene>
    <name evidence="2" type="ORF">V1477_017388</name>
</gene>
<protein>
    <submittedName>
        <fullName evidence="2">Uncharacterized protein</fullName>
    </submittedName>
</protein>
<name>A0ABD2B5W5_VESMC</name>
<evidence type="ECO:0000256" key="1">
    <source>
        <dbReference type="SAM" id="MobiDB-lite"/>
    </source>
</evidence>
<dbReference type="EMBL" id="JAYRBN010000100">
    <property type="protein sequence ID" value="KAL2728112.1"/>
    <property type="molecule type" value="Genomic_DNA"/>
</dbReference>
<evidence type="ECO:0000313" key="2">
    <source>
        <dbReference type="EMBL" id="KAL2728112.1"/>
    </source>
</evidence>
<sequence length="189" mass="20502">MDERSRPLRGLPTSSSEIPNSTLTRSVNAPTLGDGDGDGSVGVGVGVSVGVGLGVGVGVGLGVGLGVGRDKGAVDVSVGQPSCTYKQQRTHRHRCRLPQPLPLPLPLTTIKVSNSATNGEKIVIHKKMLIEPCLRRNEMFVIDVAQVSPMCTYVRLNELGETRVLDHRKFFHDEFDTRVQVYYSFVETF</sequence>
<keyword evidence="3" id="KW-1185">Reference proteome</keyword>
<proteinExistence type="predicted"/>
<organism evidence="2 3">
    <name type="scientific">Vespula maculifrons</name>
    <name type="common">Eastern yellow jacket</name>
    <name type="synonym">Wasp</name>
    <dbReference type="NCBI Taxonomy" id="7453"/>
    <lineage>
        <taxon>Eukaryota</taxon>
        <taxon>Metazoa</taxon>
        <taxon>Ecdysozoa</taxon>
        <taxon>Arthropoda</taxon>
        <taxon>Hexapoda</taxon>
        <taxon>Insecta</taxon>
        <taxon>Pterygota</taxon>
        <taxon>Neoptera</taxon>
        <taxon>Endopterygota</taxon>
        <taxon>Hymenoptera</taxon>
        <taxon>Apocrita</taxon>
        <taxon>Aculeata</taxon>
        <taxon>Vespoidea</taxon>
        <taxon>Vespidae</taxon>
        <taxon>Vespinae</taxon>
        <taxon>Vespula</taxon>
    </lineage>
</organism>
<feature type="region of interest" description="Disordered" evidence="1">
    <location>
        <begin position="1"/>
        <end position="35"/>
    </location>
</feature>
<dbReference type="Proteomes" id="UP001607303">
    <property type="component" value="Unassembled WGS sequence"/>
</dbReference>
<evidence type="ECO:0000313" key="3">
    <source>
        <dbReference type="Proteomes" id="UP001607303"/>
    </source>
</evidence>
<comment type="caution">
    <text evidence="2">The sequence shown here is derived from an EMBL/GenBank/DDBJ whole genome shotgun (WGS) entry which is preliminary data.</text>
</comment>
<reference evidence="2 3" key="1">
    <citation type="journal article" date="2024" name="Ann. Entomol. Soc. Am.">
        <title>Genomic analyses of the southern and eastern yellowjacket wasps (Hymenoptera: Vespidae) reveal evolutionary signatures of social life.</title>
        <authorList>
            <person name="Catto M.A."/>
            <person name="Caine P.B."/>
            <person name="Orr S.E."/>
            <person name="Hunt B.G."/>
            <person name="Goodisman M.A.D."/>
        </authorList>
    </citation>
    <scope>NUCLEOTIDE SEQUENCE [LARGE SCALE GENOMIC DNA]</scope>
    <source>
        <strain evidence="2">232</strain>
        <tissue evidence="2">Head and thorax</tissue>
    </source>
</reference>
<feature type="compositionally biased region" description="Polar residues" evidence="1">
    <location>
        <begin position="12"/>
        <end position="29"/>
    </location>
</feature>